<protein>
    <recommendedName>
        <fullName evidence="3">CDP-Glycerol:Poly(Glycerophosphate) glycerophosphotransferase</fullName>
    </recommendedName>
</protein>
<name>A0ABU5P068_9GAMM</name>
<evidence type="ECO:0008006" key="3">
    <source>
        <dbReference type="Google" id="ProtNLM"/>
    </source>
</evidence>
<gene>
    <name evidence="1" type="ORF">U5822_12280</name>
</gene>
<keyword evidence="2" id="KW-1185">Reference proteome</keyword>
<accession>A0ABU5P068</accession>
<sequence length="426" mass="48842">MNLIRLTALFFKGLERNFKIIRYGNVPDIYKTAVFMERYAFAKNGLRAYPRSIKELGKHLLRPKLKIYDLPSVSAIYCGGSANNEREFSFFSELLEDTPSLDVYQRPSNLSFVPSKEVKKTPQERVLSVLVFFFCCLYLLRVKLGPISLKYLIYYSKVFLQLYCSARRQGLRARLAVVANDHTDFPVVTSMIMQYFEVPVVYVQHAEISESFPALDFDVSILRNKQSLIKYRDIGKARGDVFIVPRRDKDDRFEQVFEGSSQTKTSAVIYLSSVYNCDALRDTIALLESNPSVEMVAVKPHPRDDVGMLKAIPGIKIVDSIPTYQHVAVVPNSSVVVELLEKGVPVFQNFELDEVGRDYYGFVENGIVCEISAKDLSLEFWKTDFYNGHWLARFSQYSPSVDETWREAMPRLESKIKSYLTPTAVF</sequence>
<evidence type="ECO:0000313" key="1">
    <source>
        <dbReference type="EMBL" id="MEA1081454.1"/>
    </source>
</evidence>
<dbReference type="RefSeq" id="WP_322855911.1">
    <property type="nucleotide sequence ID" value="NZ_JAYDCJ010000003.1"/>
</dbReference>
<dbReference type="Proteomes" id="UP001305746">
    <property type="component" value="Unassembled WGS sequence"/>
</dbReference>
<organism evidence="1 2">
    <name type="scientific">Marinobacter qingdaonensis</name>
    <dbReference type="NCBI Taxonomy" id="3108486"/>
    <lineage>
        <taxon>Bacteria</taxon>
        <taxon>Pseudomonadati</taxon>
        <taxon>Pseudomonadota</taxon>
        <taxon>Gammaproteobacteria</taxon>
        <taxon>Pseudomonadales</taxon>
        <taxon>Marinobacteraceae</taxon>
        <taxon>Marinobacter</taxon>
    </lineage>
</organism>
<dbReference type="EMBL" id="JAYDCJ010000003">
    <property type="protein sequence ID" value="MEA1081454.1"/>
    <property type="molecule type" value="Genomic_DNA"/>
</dbReference>
<comment type="caution">
    <text evidence="1">The sequence shown here is derived from an EMBL/GenBank/DDBJ whole genome shotgun (WGS) entry which is preliminary data.</text>
</comment>
<proteinExistence type="predicted"/>
<evidence type="ECO:0000313" key="2">
    <source>
        <dbReference type="Proteomes" id="UP001305746"/>
    </source>
</evidence>
<reference evidence="1 2" key="1">
    <citation type="submission" date="2023-12" db="EMBL/GenBank/DDBJ databases">
        <title>Marinobacter qingdaonensis sp. nov., isolated from the intertidal sediment of Qingdao, PR China.</title>
        <authorList>
            <person name="Li Y."/>
        </authorList>
    </citation>
    <scope>NUCLEOTIDE SEQUENCE [LARGE SCALE GENOMIC DNA]</scope>
    <source>
        <strain evidence="1 2">ASW11-75</strain>
    </source>
</reference>